<feature type="region of interest" description="Disordered" evidence="12">
    <location>
        <begin position="36"/>
        <end position="90"/>
    </location>
</feature>
<reference evidence="13" key="1">
    <citation type="journal article" date="2023" name="Science">
        <title>Genome structures resolve the early diversification of teleost fishes.</title>
        <authorList>
            <person name="Parey E."/>
            <person name="Louis A."/>
            <person name="Montfort J."/>
            <person name="Bouchez O."/>
            <person name="Roques C."/>
            <person name="Iampietro C."/>
            <person name="Lluch J."/>
            <person name="Castinel A."/>
            <person name="Donnadieu C."/>
            <person name="Desvignes T."/>
            <person name="Floi Bucao C."/>
            <person name="Jouanno E."/>
            <person name="Wen M."/>
            <person name="Mejri S."/>
            <person name="Dirks R."/>
            <person name="Jansen H."/>
            <person name="Henkel C."/>
            <person name="Chen W.J."/>
            <person name="Zahm M."/>
            <person name="Cabau C."/>
            <person name="Klopp C."/>
            <person name="Thompson A.W."/>
            <person name="Robinson-Rechavi M."/>
            <person name="Braasch I."/>
            <person name="Lecointre G."/>
            <person name="Bobe J."/>
            <person name="Postlethwait J.H."/>
            <person name="Berthelot C."/>
            <person name="Roest Crollius H."/>
            <person name="Guiguen Y."/>
        </authorList>
    </citation>
    <scope>NUCLEOTIDE SEQUENCE</scope>
    <source>
        <strain evidence="13">Concon-B</strain>
    </source>
</reference>
<dbReference type="Pfam" id="PF10595">
    <property type="entry name" value="FAM161A_B"/>
    <property type="match status" value="1"/>
</dbReference>
<evidence type="ECO:0000256" key="9">
    <source>
        <dbReference type="ARBA" id="ARBA00023273"/>
    </source>
</evidence>
<feature type="compositionally biased region" description="Basic and acidic residues" evidence="12">
    <location>
        <begin position="386"/>
        <end position="395"/>
    </location>
</feature>
<feature type="compositionally biased region" description="Acidic residues" evidence="12">
    <location>
        <begin position="596"/>
        <end position="614"/>
    </location>
</feature>
<feature type="region of interest" description="Disordered" evidence="12">
    <location>
        <begin position="170"/>
        <end position="224"/>
    </location>
</feature>
<evidence type="ECO:0000256" key="10">
    <source>
        <dbReference type="ARBA" id="ARBA00037165"/>
    </source>
</evidence>
<evidence type="ECO:0000256" key="5">
    <source>
        <dbReference type="ARBA" id="ARBA00022794"/>
    </source>
</evidence>
<dbReference type="EMBL" id="JAFJMO010000002">
    <property type="protein sequence ID" value="KAJ8285092.1"/>
    <property type="molecule type" value="Genomic_DNA"/>
</dbReference>
<comment type="caution">
    <text evidence="13">The sequence shown here is derived from an EMBL/GenBank/DDBJ whole genome shotgun (WGS) entry which is preliminary data.</text>
</comment>
<feature type="compositionally biased region" description="Basic and acidic residues" evidence="12">
    <location>
        <begin position="619"/>
        <end position="631"/>
    </location>
</feature>
<proteinExistence type="inferred from homology"/>
<organism evidence="13 14">
    <name type="scientific">Conger conger</name>
    <name type="common">Conger eel</name>
    <name type="synonym">Muraena conger</name>
    <dbReference type="NCBI Taxonomy" id="82655"/>
    <lineage>
        <taxon>Eukaryota</taxon>
        <taxon>Metazoa</taxon>
        <taxon>Chordata</taxon>
        <taxon>Craniata</taxon>
        <taxon>Vertebrata</taxon>
        <taxon>Euteleostomi</taxon>
        <taxon>Actinopterygii</taxon>
        <taxon>Neopterygii</taxon>
        <taxon>Teleostei</taxon>
        <taxon>Anguilliformes</taxon>
        <taxon>Congridae</taxon>
        <taxon>Conger</taxon>
    </lineage>
</organism>
<feature type="region of interest" description="Disordered" evidence="12">
    <location>
        <begin position="498"/>
        <end position="517"/>
    </location>
</feature>
<comment type="similarity">
    <text evidence="3">Belongs to the FAM161 family.</text>
</comment>
<feature type="region of interest" description="Disordered" evidence="12">
    <location>
        <begin position="270"/>
        <end position="335"/>
    </location>
</feature>
<evidence type="ECO:0000256" key="4">
    <source>
        <dbReference type="ARBA" id="ARBA00022490"/>
    </source>
</evidence>
<feature type="compositionally biased region" description="Basic and acidic residues" evidence="12">
    <location>
        <begin position="498"/>
        <end position="508"/>
    </location>
</feature>
<gene>
    <name evidence="13" type="ORF">COCON_G00039420</name>
</gene>
<keyword evidence="8" id="KW-0206">Cytoskeleton</keyword>
<evidence type="ECO:0000313" key="14">
    <source>
        <dbReference type="Proteomes" id="UP001152803"/>
    </source>
</evidence>
<evidence type="ECO:0000256" key="6">
    <source>
        <dbReference type="ARBA" id="ARBA00023054"/>
    </source>
</evidence>
<comment type="function">
    <text evidence="10">Involved in ciliogenesis.</text>
</comment>
<dbReference type="PANTHER" id="PTHR21501">
    <property type="entry name" value="PROTEIN FAM-161"/>
    <property type="match status" value="1"/>
</dbReference>
<evidence type="ECO:0000256" key="3">
    <source>
        <dbReference type="ARBA" id="ARBA00006663"/>
    </source>
</evidence>
<feature type="compositionally biased region" description="Acidic residues" evidence="12">
    <location>
        <begin position="632"/>
        <end position="649"/>
    </location>
</feature>
<dbReference type="OrthoDB" id="2150121at2759"/>
<evidence type="ECO:0000313" key="13">
    <source>
        <dbReference type="EMBL" id="KAJ8285092.1"/>
    </source>
</evidence>
<keyword evidence="9" id="KW-0966">Cell projection</keyword>
<keyword evidence="5" id="KW-0970">Cilium biogenesis/degradation</keyword>
<evidence type="ECO:0000256" key="1">
    <source>
        <dbReference type="ARBA" id="ARBA00004114"/>
    </source>
</evidence>
<keyword evidence="4" id="KW-0963">Cytoplasm</keyword>
<evidence type="ECO:0000256" key="11">
    <source>
        <dbReference type="ARBA" id="ARBA00039949"/>
    </source>
</evidence>
<keyword evidence="7" id="KW-0969">Cilium</keyword>
<sequence length="656" mass="75031">MEKSHRANVLVTSCLKTPVDPHTKVPLALYERERAAPCAAGHPPDNRNYEKQVRYDSDSDLSDAGPRGGEGRGPAPGQNRGAPGPVGPMDLLELCSSNQEYCRRLEALRRAHLHTMGQLERMYRTQLGLKAPGPAGGQAGGPSRWQSERSGVAVRELRKAFSAVELSPIRGGGLSDSSEEEEEGVANHDAAKTRGRSLPPSAGANQDDMTLREADRKRRGVRSRAHVELESDLLRKELAELAECQRKFRASPVPAHVYLPLYEELAARNQERTRRRRSPGRVSQKPSAVLEREMKRKEARVREQPRREEGEGGRMFRAKPVPRSVYDSTVSERMKEDQLYRAIKMQMRSRKLLQSASLPRSMLGRPRRSAKRGGAGEREEEEEEARTEADFRPRINGEVPDFEAGYRRFREQLQSRREERPTTACEPFRLRTADVRQRRQRSRSEAEAGPYAAPSRPPTSDSSLSSSLSASLEHLRPARTTDAARKRQEAVRRVLEERRKAEEEEETRRRRQKRRVRRLQSVISKRALANDPHTALALTRTAKLRQLRKQDLQRRKEFREEMREMEERVRGRPLLLEQVTQRNARQVVERRYVGQEDPESCADYYPDDYEELDDPGLSGEEKGEEEDHHGGDDEDAEEEEEEEEEEDCDHADQDVD</sequence>
<name>A0A9Q1E0B4_CONCO</name>
<feature type="region of interest" description="Disordered" evidence="12">
    <location>
        <begin position="348"/>
        <end position="487"/>
    </location>
</feature>
<evidence type="ECO:0000256" key="7">
    <source>
        <dbReference type="ARBA" id="ARBA00023069"/>
    </source>
</evidence>
<evidence type="ECO:0000256" key="2">
    <source>
        <dbReference type="ARBA" id="ARBA00004120"/>
    </source>
</evidence>
<protein>
    <recommendedName>
        <fullName evidence="11">Protein FAM161A</fullName>
    </recommendedName>
</protein>
<dbReference type="PANTHER" id="PTHR21501:SF3">
    <property type="entry name" value="PROTEIN FAM161A"/>
    <property type="match status" value="1"/>
</dbReference>
<dbReference type="Proteomes" id="UP001152803">
    <property type="component" value="Unassembled WGS sequence"/>
</dbReference>
<feature type="compositionally biased region" description="Basic and acidic residues" evidence="12">
    <location>
        <begin position="428"/>
        <end position="446"/>
    </location>
</feature>
<dbReference type="GO" id="GO:0005929">
    <property type="term" value="C:cilium"/>
    <property type="evidence" value="ECO:0007669"/>
    <property type="project" value="TreeGrafter"/>
</dbReference>
<evidence type="ECO:0000256" key="12">
    <source>
        <dbReference type="SAM" id="MobiDB-lite"/>
    </source>
</evidence>
<dbReference type="GO" id="GO:0005814">
    <property type="term" value="C:centriole"/>
    <property type="evidence" value="ECO:0007669"/>
    <property type="project" value="UniProtKB-SubCell"/>
</dbReference>
<feature type="region of interest" description="Disordered" evidence="12">
    <location>
        <begin position="589"/>
        <end position="656"/>
    </location>
</feature>
<dbReference type="InterPro" id="IPR051655">
    <property type="entry name" value="FAM161"/>
</dbReference>
<dbReference type="AlphaFoldDB" id="A0A9Q1E0B4"/>
<feature type="compositionally biased region" description="Basic and acidic residues" evidence="12">
    <location>
        <begin position="44"/>
        <end position="57"/>
    </location>
</feature>
<feature type="compositionally biased region" description="Basic and acidic residues" evidence="12">
    <location>
        <begin position="290"/>
        <end position="314"/>
    </location>
</feature>
<accession>A0A9Q1E0B4</accession>
<evidence type="ECO:0000256" key="8">
    <source>
        <dbReference type="ARBA" id="ARBA00023212"/>
    </source>
</evidence>
<dbReference type="InterPro" id="IPR019579">
    <property type="entry name" value="FAM161A/B"/>
</dbReference>
<comment type="subcellular location">
    <subcellularLocation>
        <location evidence="2">Cytoplasm</location>
        <location evidence="2">Cytoskeleton</location>
        <location evidence="2">Cilium basal body</location>
    </subcellularLocation>
    <subcellularLocation>
        <location evidence="1">Cytoplasm</location>
        <location evidence="1">Cytoskeleton</location>
        <location evidence="1">Microtubule organizing center</location>
        <location evidence="1">Centrosome</location>
        <location evidence="1">Centriole</location>
    </subcellularLocation>
</comment>
<keyword evidence="6" id="KW-0175">Coiled coil</keyword>
<feature type="compositionally biased region" description="Basic and acidic residues" evidence="12">
    <location>
        <begin position="404"/>
        <end position="421"/>
    </location>
</feature>
<dbReference type="GO" id="GO:0044782">
    <property type="term" value="P:cilium organization"/>
    <property type="evidence" value="ECO:0007669"/>
    <property type="project" value="TreeGrafter"/>
</dbReference>
<keyword evidence="14" id="KW-1185">Reference proteome</keyword>
<feature type="compositionally biased region" description="Low complexity" evidence="12">
    <location>
        <begin position="458"/>
        <end position="472"/>
    </location>
</feature>